<dbReference type="InterPro" id="IPR027417">
    <property type="entry name" value="P-loop_NTPase"/>
</dbReference>
<reference evidence="2 3" key="1">
    <citation type="journal article" date="2018" name="Evol. Lett.">
        <title>Horizontal gene cluster transfer increased hallucinogenic mushroom diversity.</title>
        <authorList>
            <person name="Reynolds H.T."/>
            <person name="Vijayakumar V."/>
            <person name="Gluck-Thaler E."/>
            <person name="Korotkin H.B."/>
            <person name="Matheny P.B."/>
            <person name="Slot J.C."/>
        </authorList>
    </citation>
    <scope>NUCLEOTIDE SEQUENCE [LARGE SCALE GENOMIC DNA]</scope>
    <source>
        <strain evidence="2 3">2629</strain>
    </source>
</reference>
<feature type="region of interest" description="Disordered" evidence="1">
    <location>
        <begin position="424"/>
        <end position="459"/>
    </location>
</feature>
<name>A0A409YJB4_9AGAR</name>
<evidence type="ECO:0000313" key="3">
    <source>
        <dbReference type="Proteomes" id="UP000284842"/>
    </source>
</evidence>
<comment type="caution">
    <text evidence="2">The sequence shown here is derived from an EMBL/GenBank/DDBJ whole genome shotgun (WGS) entry which is preliminary data.</text>
</comment>
<keyword evidence="3" id="KW-1185">Reference proteome</keyword>
<feature type="region of interest" description="Disordered" evidence="1">
    <location>
        <begin position="473"/>
        <end position="493"/>
    </location>
</feature>
<proteinExistence type="predicted"/>
<dbReference type="InParanoid" id="A0A409YJB4"/>
<dbReference type="SUPFAM" id="SSF52540">
    <property type="entry name" value="P-loop containing nucleoside triphosphate hydrolases"/>
    <property type="match status" value="1"/>
</dbReference>
<dbReference type="EMBL" id="NHTK01001098">
    <property type="protein sequence ID" value="PPR03133.1"/>
    <property type="molecule type" value="Genomic_DNA"/>
</dbReference>
<evidence type="ECO:0000256" key="1">
    <source>
        <dbReference type="SAM" id="MobiDB-lite"/>
    </source>
</evidence>
<accession>A0A409YJB4</accession>
<dbReference type="Gene3D" id="3.40.50.300">
    <property type="entry name" value="P-loop containing nucleotide triphosphate hydrolases"/>
    <property type="match status" value="1"/>
</dbReference>
<dbReference type="Proteomes" id="UP000284842">
    <property type="component" value="Unassembled WGS sequence"/>
</dbReference>
<dbReference type="OrthoDB" id="8954335at2759"/>
<gene>
    <name evidence="2" type="ORF">CVT24_008486</name>
</gene>
<evidence type="ECO:0000313" key="2">
    <source>
        <dbReference type="EMBL" id="PPR03133.1"/>
    </source>
</evidence>
<sequence>MPTSRVELITTGTVSVKARSNWSDEKRGALVILLAGPTGSGKSSFIEALGNNKSLGISKNQLEGFTQTVTAYHVKNMMANCTRKHGIMIPVCLLDSPGFCDTNISEIEVIEQVRSWLDNWPRSNVHINVILYFCPINGTRIPGSQRRIIELIKSINRKGNGQEATLTIVTTMWDQVCSKRLQKRAEDNFAYLRDSLFKDMIEGGTGLTTFANTQKSALNIIDSCVELSNTAEYNVVNSISLGRDELRVTPYGRQLYSDLLGRIEEAWVRKSSLESDLAQTDSDLDPDLNALLKSQLQETIHILDKFGLQLAEFGRAPDGVQGLHRDSDSAKYMKQMYGRQLYANLLGPLEGEWKTKLYLEEELMDTRINSNPNHKAYFEDVLCYARRRLPNLAKQFAEFGPPPDGVSGPQGDLAAYVESQPWLEESQAAASEPVTVPQPAPLEPAAFGRNNDHAGSGVERDASLDLDHQPQTRELPVESATPPQPDTGNTLDNFRLHSDVTKASTERLQPIHQSRLHDAAGAPSGAKRSRLRQFFARLLFWRKPSLT</sequence>
<dbReference type="AlphaFoldDB" id="A0A409YJB4"/>
<organism evidence="2 3">
    <name type="scientific">Panaeolus cyanescens</name>
    <dbReference type="NCBI Taxonomy" id="181874"/>
    <lineage>
        <taxon>Eukaryota</taxon>
        <taxon>Fungi</taxon>
        <taxon>Dikarya</taxon>
        <taxon>Basidiomycota</taxon>
        <taxon>Agaricomycotina</taxon>
        <taxon>Agaricomycetes</taxon>
        <taxon>Agaricomycetidae</taxon>
        <taxon>Agaricales</taxon>
        <taxon>Agaricineae</taxon>
        <taxon>Galeropsidaceae</taxon>
        <taxon>Panaeolus</taxon>
    </lineage>
</organism>
<protein>
    <submittedName>
        <fullName evidence="2">Uncharacterized protein</fullName>
    </submittedName>
</protein>